<organism evidence="3 4">
    <name type="scientific">Ascaris lumbricoides</name>
    <name type="common">Giant roundworm</name>
    <dbReference type="NCBI Taxonomy" id="6252"/>
    <lineage>
        <taxon>Eukaryota</taxon>
        <taxon>Metazoa</taxon>
        <taxon>Ecdysozoa</taxon>
        <taxon>Nematoda</taxon>
        <taxon>Chromadorea</taxon>
        <taxon>Rhabditida</taxon>
        <taxon>Spirurina</taxon>
        <taxon>Ascaridomorpha</taxon>
        <taxon>Ascaridoidea</taxon>
        <taxon>Ascarididae</taxon>
        <taxon>Ascaris</taxon>
    </lineage>
</organism>
<dbReference type="Proteomes" id="UP000036681">
    <property type="component" value="Unplaced"/>
</dbReference>
<evidence type="ECO:0000256" key="1">
    <source>
        <dbReference type="SAM" id="MobiDB-lite"/>
    </source>
</evidence>
<dbReference type="WBParaSite" id="ALUE_0001920801-mRNA-1">
    <property type="protein sequence ID" value="ALUE_0001920801-mRNA-1"/>
    <property type="gene ID" value="ALUE_0001920801"/>
</dbReference>
<evidence type="ECO:0000313" key="3">
    <source>
        <dbReference type="Proteomes" id="UP000036681"/>
    </source>
</evidence>
<feature type="signal peptide" evidence="2">
    <location>
        <begin position="1"/>
        <end position="20"/>
    </location>
</feature>
<feature type="chain" id="PRO_5005657313" evidence="2">
    <location>
        <begin position="21"/>
        <end position="356"/>
    </location>
</feature>
<proteinExistence type="predicted"/>
<sequence length="356" mass="40736">MHVLILLVVVSSAAFTYQKAVINVTTISTSIDKFTTANAVTINLDQNDDHQEKALEQGNQEHLSGTTVPIINALIDHVTKAKNTKFGSLKNKTQKTQKNKILINIIKVNLTKNHTEENMKETEALSMETEKTISNYFDNIAETILKQLYAVFVNEKSNLNDIKIVLDKLIVVLNKSQKNQFEEILSKLEFVVALRKKLFNKLSENAKEAIKIVDANKMDEISTLMKLDYPTRIEVVSYYKKIADMKNALMGKVRHLRQDVLQSKEHNDEHDIHESDKAMKKDGKIHSLISPLASLENEKNMTTETKEYANEERTKDTKKLIVNDAKEHKIDENSTDKSEQKKKISDKQKKKNDNDR</sequence>
<evidence type="ECO:0000256" key="2">
    <source>
        <dbReference type="SAM" id="SignalP"/>
    </source>
</evidence>
<reference evidence="4" key="1">
    <citation type="submission" date="2017-02" db="UniProtKB">
        <authorList>
            <consortium name="WormBaseParasite"/>
        </authorList>
    </citation>
    <scope>IDENTIFICATION</scope>
</reference>
<name>A0A0M3IKE6_ASCLU</name>
<accession>A0A0M3IKE6</accession>
<keyword evidence="2" id="KW-0732">Signal</keyword>
<evidence type="ECO:0000313" key="4">
    <source>
        <dbReference type="WBParaSite" id="ALUE_0001920801-mRNA-1"/>
    </source>
</evidence>
<feature type="region of interest" description="Disordered" evidence="1">
    <location>
        <begin position="263"/>
        <end position="282"/>
    </location>
</feature>
<dbReference type="AlphaFoldDB" id="A0A0M3IKE6"/>
<keyword evidence="3" id="KW-1185">Reference proteome</keyword>
<protein>
    <submittedName>
        <fullName evidence="4">Uncharacterized protein</fullName>
    </submittedName>
</protein>
<feature type="region of interest" description="Disordered" evidence="1">
    <location>
        <begin position="295"/>
        <end position="356"/>
    </location>
</feature>
<feature type="compositionally biased region" description="Basic and acidic residues" evidence="1">
    <location>
        <begin position="296"/>
        <end position="356"/>
    </location>
</feature>